<accession>U3AEC8</accession>
<gene>
    <name evidence="3" type="ORF">MBELCI_2086</name>
</gene>
<comment type="caution">
    <text evidence="3">The sequence shown here is derived from an EMBL/GenBank/DDBJ whole genome shotgun (WGS) entry which is preliminary data.</text>
</comment>
<evidence type="ECO:0000256" key="1">
    <source>
        <dbReference type="ARBA" id="ARBA00022842"/>
    </source>
</evidence>
<dbReference type="SUPFAM" id="SSF53448">
    <property type="entry name" value="Nucleotide-diphospho-sugar transferases"/>
    <property type="match status" value="1"/>
</dbReference>
<dbReference type="PANTHER" id="PTHR43777:SF1">
    <property type="entry name" value="MOLYBDENUM COFACTOR CYTIDYLYLTRANSFERASE"/>
    <property type="match status" value="1"/>
</dbReference>
<dbReference type="InterPro" id="IPR029044">
    <property type="entry name" value="Nucleotide-diphossugar_trans"/>
</dbReference>
<dbReference type="GO" id="GO:0016779">
    <property type="term" value="F:nucleotidyltransferase activity"/>
    <property type="evidence" value="ECO:0007669"/>
    <property type="project" value="UniProtKB-KW"/>
</dbReference>
<keyword evidence="4" id="KW-1185">Reference proteome</keyword>
<dbReference type="STRING" id="1337093.MBELCI_2086"/>
<keyword evidence="3" id="KW-0808">Transferase</keyword>
<dbReference type="Pfam" id="PF12804">
    <property type="entry name" value="NTP_transf_3"/>
    <property type="match status" value="1"/>
</dbReference>
<dbReference type="OrthoDB" id="9779263at2"/>
<name>U3AEC8_9RHOB</name>
<sequence length="209" mass="22272">MFPLLILAAGASSRMRGDDKLAMTIDGVSLLRRQVMAGIAAGARVHVALRPDDPRAALLDGLDVARFEIAASAEGMGATLREGVARLPRARRFGLMPADLPDLDASAIARVFDAAAREDGTLVWRGASAVGRPGHPVVCDAALRPRFMALSGASGGRAVLAPYGPRTRLVRLPGVIATHDLDTPEAWAEWRMEKGRRDMALRPHGIKTN</sequence>
<evidence type="ECO:0000313" key="4">
    <source>
        <dbReference type="Proteomes" id="UP000016566"/>
    </source>
</evidence>
<dbReference type="Proteomes" id="UP000016566">
    <property type="component" value="Unassembled WGS sequence"/>
</dbReference>
<keyword evidence="3" id="KW-0548">Nucleotidyltransferase</keyword>
<dbReference type="PANTHER" id="PTHR43777">
    <property type="entry name" value="MOLYBDENUM COFACTOR CYTIDYLYLTRANSFERASE"/>
    <property type="match status" value="1"/>
</dbReference>
<reference evidence="3" key="1">
    <citation type="journal article" date="2013" name="Genome Announc.">
        <title>Draft Genome Sequence of Loktanella cinnabarina LL-001T, Isolated from Deep-Sea Floor Sediment.</title>
        <authorList>
            <person name="Nishi S."/>
            <person name="Tsubouchi T."/>
            <person name="Takaki Y."/>
            <person name="Koyanagi R."/>
            <person name="Satoh N."/>
            <person name="Maruyama T."/>
            <person name="Hatada Y."/>
        </authorList>
    </citation>
    <scope>NUCLEOTIDE SEQUENCE [LARGE SCALE GENOMIC DNA]</scope>
    <source>
        <strain evidence="3">LL-001</strain>
    </source>
</reference>
<dbReference type="Gene3D" id="3.90.550.10">
    <property type="entry name" value="Spore Coat Polysaccharide Biosynthesis Protein SpsA, Chain A"/>
    <property type="match status" value="1"/>
</dbReference>
<proteinExistence type="predicted"/>
<keyword evidence="1" id="KW-0460">Magnesium</keyword>
<dbReference type="EMBL" id="BATB01000026">
    <property type="protein sequence ID" value="GAD56034.1"/>
    <property type="molecule type" value="Genomic_DNA"/>
</dbReference>
<dbReference type="AlphaFoldDB" id="U3AEC8"/>
<dbReference type="InterPro" id="IPR025877">
    <property type="entry name" value="MobA-like_NTP_Trfase"/>
</dbReference>
<dbReference type="RefSeq" id="WP_021694135.1">
    <property type="nucleotide sequence ID" value="NZ_BATB01000026.1"/>
</dbReference>
<evidence type="ECO:0000259" key="2">
    <source>
        <dbReference type="Pfam" id="PF12804"/>
    </source>
</evidence>
<dbReference type="eggNOG" id="COG2068">
    <property type="taxonomic scope" value="Bacteria"/>
</dbReference>
<organism evidence="3 4">
    <name type="scientific">Limimaricola cinnabarinus LL-001</name>
    <dbReference type="NCBI Taxonomy" id="1337093"/>
    <lineage>
        <taxon>Bacteria</taxon>
        <taxon>Pseudomonadati</taxon>
        <taxon>Pseudomonadota</taxon>
        <taxon>Alphaproteobacteria</taxon>
        <taxon>Rhodobacterales</taxon>
        <taxon>Paracoccaceae</taxon>
        <taxon>Limimaricola</taxon>
    </lineage>
</organism>
<evidence type="ECO:0000313" key="3">
    <source>
        <dbReference type="EMBL" id="GAD56034.1"/>
    </source>
</evidence>
<protein>
    <submittedName>
        <fullName evidence="3">CTP:molybdopterin cytidylyltransferase</fullName>
    </submittedName>
</protein>
<feature type="domain" description="MobA-like NTP transferase" evidence="2">
    <location>
        <begin position="5"/>
        <end position="162"/>
    </location>
</feature>